<dbReference type="Pfam" id="PF08310">
    <property type="entry name" value="LGFP"/>
    <property type="match status" value="1"/>
</dbReference>
<dbReference type="AlphaFoldDB" id="L8TR31"/>
<dbReference type="Proteomes" id="UP000011189">
    <property type="component" value="Unassembled WGS sequence"/>
</dbReference>
<evidence type="ECO:0000313" key="1">
    <source>
        <dbReference type="EMBL" id="ELT43689.1"/>
    </source>
</evidence>
<reference evidence="2" key="1">
    <citation type="journal article" date="2013" name="Genome Announc.">
        <title>Draft Genome Sequence of the 2-Chloro-4-Nitrophenol-Degrading Bacterium Arthrobacter sp. Strain SJCon.</title>
        <authorList>
            <person name="Vikram S."/>
            <person name="Kumar S."/>
            <person name="Vaidya B."/>
            <person name="Pinnaka A.K."/>
            <person name="Raghava G.P."/>
        </authorList>
    </citation>
    <scope>NUCLEOTIDE SEQUENCE [LARGE SCALE GENOMIC DNA]</scope>
    <source>
        <strain evidence="2">SJCon</strain>
    </source>
</reference>
<dbReference type="InterPro" id="IPR013207">
    <property type="entry name" value="LGFP"/>
</dbReference>
<feature type="non-terminal residue" evidence="1">
    <location>
        <position position="62"/>
    </location>
</feature>
<organism evidence="1 2">
    <name type="scientific">Arthrobacter nitrophenolicus</name>
    <dbReference type="NCBI Taxonomy" id="683150"/>
    <lineage>
        <taxon>Bacteria</taxon>
        <taxon>Bacillati</taxon>
        <taxon>Actinomycetota</taxon>
        <taxon>Actinomycetes</taxon>
        <taxon>Micrococcales</taxon>
        <taxon>Micrococcaceae</taxon>
        <taxon>Arthrobacter</taxon>
    </lineage>
</organism>
<comment type="caution">
    <text evidence="1">The sequence shown here is derived from an EMBL/GenBank/DDBJ whole genome shotgun (WGS) entry which is preliminary data.</text>
</comment>
<evidence type="ECO:0000313" key="2">
    <source>
        <dbReference type="Proteomes" id="UP000011189"/>
    </source>
</evidence>
<gene>
    <name evidence="1" type="ORF">G205_16584</name>
</gene>
<protein>
    <submittedName>
        <fullName evidence="1">Lysozyme</fullName>
    </submittedName>
</protein>
<sequence>MVPVQAGDDAIVQHYEQLGGSASFLGTPVGSAYDIAGGRAQDYTGGTIYFSAGTGAHEVHGA</sequence>
<dbReference type="EMBL" id="AOFD01000041">
    <property type="protein sequence ID" value="ELT43689.1"/>
    <property type="molecule type" value="Genomic_DNA"/>
</dbReference>
<proteinExistence type="predicted"/>
<name>L8TR31_9MICC</name>
<keyword evidence="2" id="KW-1185">Reference proteome</keyword>
<accession>L8TR31</accession>